<keyword evidence="3 6" id="KW-1133">Transmembrane helix</keyword>
<dbReference type="EMBL" id="KV748562">
    <property type="protein sequence ID" value="OCL14549.1"/>
    <property type="molecule type" value="Genomic_DNA"/>
</dbReference>
<feature type="domain" description="Major facilitator superfamily (MFS) profile" evidence="7">
    <location>
        <begin position="67"/>
        <end position="495"/>
    </location>
</feature>
<dbReference type="PANTHER" id="PTHR23502">
    <property type="entry name" value="MAJOR FACILITATOR SUPERFAMILY"/>
    <property type="match status" value="1"/>
</dbReference>
<dbReference type="CDD" id="cd17323">
    <property type="entry name" value="MFS_Tpo1_MDR_like"/>
    <property type="match status" value="1"/>
</dbReference>
<feature type="transmembrane region" description="Helical" evidence="6">
    <location>
        <begin position="472"/>
        <end position="491"/>
    </location>
</feature>
<keyword evidence="2 6" id="KW-0812">Transmembrane</keyword>
<feature type="transmembrane region" description="Helical" evidence="6">
    <location>
        <begin position="435"/>
        <end position="460"/>
    </location>
</feature>
<reference evidence="8 9" key="1">
    <citation type="journal article" date="2016" name="Nat. Commun.">
        <title>Ectomycorrhizal ecology is imprinted in the genome of the dominant symbiotic fungus Cenococcum geophilum.</title>
        <authorList>
            <consortium name="DOE Joint Genome Institute"/>
            <person name="Peter M."/>
            <person name="Kohler A."/>
            <person name="Ohm R.A."/>
            <person name="Kuo A."/>
            <person name="Krutzmann J."/>
            <person name="Morin E."/>
            <person name="Arend M."/>
            <person name="Barry K.W."/>
            <person name="Binder M."/>
            <person name="Choi C."/>
            <person name="Clum A."/>
            <person name="Copeland A."/>
            <person name="Grisel N."/>
            <person name="Haridas S."/>
            <person name="Kipfer T."/>
            <person name="LaButti K."/>
            <person name="Lindquist E."/>
            <person name="Lipzen A."/>
            <person name="Maire R."/>
            <person name="Meier B."/>
            <person name="Mihaltcheva S."/>
            <person name="Molinier V."/>
            <person name="Murat C."/>
            <person name="Poggeler S."/>
            <person name="Quandt C.A."/>
            <person name="Sperisen C."/>
            <person name="Tritt A."/>
            <person name="Tisserant E."/>
            <person name="Crous P.W."/>
            <person name="Henrissat B."/>
            <person name="Nehls U."/>
            <person name="Egli S."/>
            <person name="Spatafora J.W."/>
            <person name="Grigoriev I.V."/>
            <person name="Martin F.M."/>
        </authorList>
    </citation>
    <scope>NUCLEOTIDE SEQUENCE [LARGE SCALE GENOMIC DNA]</scope>
    <source>
        <strain evidence="8 9">CBS 207.34</strain>
    </source>
</reference>
<evidence type="ECO:0000256" key="6">
    <source>
        <dbReference type="SAM" id="Phobius"/>
    </source>
</evidence>
<dbReference type="PANTHER" id="PTHR23502:SF49">
    <property type="entry name" value="MAJOR FACILITATOR SUPERFAMILY (MFS) PROFILE DOMAIN-CONTAINING PROTEIN"/>
    <property type="match status" value="1"/>
</dbReference>
<feature type="transmembrane region" description="Helical" evidence="6">
    <location>
        <begin position="338"/>
        <end position="357"/>
    </location>
</feature>
<sequence length="507" mass="54820">MSGRTSSSGLSTNQAQEKECGIFPHNEGNELESKDGPQPSGDPNLVKWDLNDPENPRDWPVMYKCWITFQLGMLALAASLGSSITSPAGDAIASYVGVSSEVSVLTVSLYVVGFALGPLCWAPVSEIWGRRWSLLPAVFCLGLFSIGTATSKNAASVFITRFFGGVFGSAPVSNVSAALGDIWMAQARGIAVTFYAVMVVGGPILGPIIGSAIVVNPKLGWRWTEYIEAIFVFAVFALTVFAIPEVYGPVLLKKKARRLRQQTGNEGLFHPHERMKLDPKSIITKHFTRPLRMLITEPMVTCIAFYASFVFALLYMTLEVFPIVFEEERGYSPVVASLPFLGLFIGILGAVGINLANEPRYRRIANAAKGKPVPEARLPPMIVGSILFPIGLFWFGWTADPKIHWAIPTVATGFIGAGFNLIFQQCINFLVDTYGLYAASAVSANTFLRSIMAAGLPLAAKPMFHKLGVGPAMSILGGVAVVAIPVPFLFLKYGLALRKRSTFAPVD</sequence>
<dbReference type="AlphaFoldDB" id="A0A8E2JYM0"/>
<keyword evidence="9" id="KW-1185">Reference proteome</keyword>
<dbReference type="Gene3D" id="1.20.1250.20">
    <property type="entry name" value="MFS general substrate transporter like domains"/>
    <property type="match status" value="1"/>
</dbReference>
<gene>
    <name evidence="8" type="ORF">AOQ84DRAFT_384645</name>
</gene>
<comment type="subcellular location">
    <subcellularLocation>
        <location evidence="1">Membrane</location>
        <topology evidence="1">Multi-pass membrane protein</topology>
    </subcellularLocation>
</comment>
<evidence type="ECO:0000256" key="5">
    <source>
        <dbReference type="SAM" id="MobiDB-lite"/>
    </source>
</evidence>
<dbReference type="SUPFAM" id="SSF103473">
    <property type="entry name" value="MFS general substrate transporter"/>
    <property type="match status" value="1"/>
</dbReference>
<feature type="transmembrane region" description="Helical" evidence="6">
    <location>
        <begin position="157"/>
        <end position="180"/>
    </location>
</feature>
<evidence type="ECO:0000313" key="9">
    <source>
        <dbReference type="Proteomes" id="UP000250140"/>
    </source>
</evidence>
<feature type="transmembrane region" description="Helical" evidence="6">
    <location>
        <begin position="226"/>
        <end position="252"/>
    </location>
</feature>
<feature type="transmembrane region" description="Helical" evidence="6">
    <location>
        <begin position="403"/>
        <end position="423"/>
    </location>
</feature>
<dbReference type="GO" id="GO:0022857">
    <property type="term" value="F:transmembrane transporter activity"/>
    <property type="evidence" value="ECO:0007669"/>
    <property type="project" value="InterPro"/>
</dbReference>
<feature type="transmembrane region" description="Helical" evidence="6">
    <location>
        <begin position="192"/>
        <end position="214"/>
    </location>
</feature>
<dbReference type="FunFam" id="1.20.1250.20:FF:000088">
    <property type="entry name" value="MFS multidrug transporter, putative"/>
    <property type="match status" value="1"/>
</dbReference>
<feature type="transmembrane region" description="Helical" evidence="6">
    <location>
        <begin position="134"/>
        <end position="151"/>
    </location>
</feature>
<dbReference type="OrthoDB" id="9986881at2759"/>
<dbReference type="Proteomes" id="UP000250140">
    <property type="component" value="Unassembled WGS sequence"/>
</dbReference>
<feature type="compositionally biased region" description="Polar residues" evidence="5">
    <location>
        <begin position="1"/>
        <end position="15"/>
    </location>
</feature>
<evidence type="ECO:0000256" key="4">
    <source>
        <dbReference type="ARBA" id="ARBA00023136"/>
    </source>
</evidence>
<feature type="transmembrane region" description="Helical" evidence="6">
    <location>
        <begin position="65"/>
        <end position="84"/>
    </location>
</feature>
<dbReference type="InterPro" id="IPR020846">
    <property type="entry name" value="MFS_dom"/>
</dbReference>
<accession>A0A8E2JYM0</accession>
<feature type="transmembrane region" description="Helical" evidence="6">
    <location>
        <begin position="299"/>
        <end position="318"/>
    </location>
</feature>
<dbReference type="InterPro" id="IPR036259">
    <property type="entry name" value="MFS_trans_sf"/>
</dbReference>
<evidence type="ECO:0000256" key="1">
    <source>
        <dbReference type="ARBA" id="ARBA00004141"/>
    </source>
</evidence>
<dbReference type="PROSITE" id="PS50850">
    <property type="entry name" value="MFS"/>
    <property type="match status" value="1"/>
</dbReference>
<proteinExistence type="predicted"/>
<dbReference type="InterPro" id="IPR011701">
    <property type="entry name" value="MFS"/>
</dbReference>
<evidence type="ECO:0000313" key="8">
    <source>
        <dbReference type="EMBL" id="OCL14549.1"/>
    </source>
</evidence>
<evidence type="ECO:0000256" key="2">
    <source>
        <dbReference type="ARBA" id="ARBA00022692"/>
    </source>
</evidence>
<name>A0A8E2JYM0_9PEZI</name>
<evidence type="ECO:0000259" key="7">
    <source>
        <dbReference type="PROSITE" id="PS50850"/>
    </source>
</evidence>
<feature type="region of interest" description="Disordered" evidence="5">
    <location>
        <begin position="1"/>
        <end position="50"/>
    </location>
</feature>
<organism evidence="8 9">
    <name type="scientific">Glonium stellatum</name>
    <dbReference type="NCBI Taxonomy" id="574774"/>
    <lineage>
        <taxon>Eukaryota</taxon>
        <taxon>Fungi</taxon>
        <taxon>Dikarya</taxon>
        <taxon>Ascomycota</taxon>
        <taxon>Pezizomycotina</taxon>
        <taxon>Dothideomycetes</taxon>
        <taxon>Pleosporomycetidae</taxon>
        <taxon>Gloniales</taxon>
        <taxon>Gloniaceae</taxon>
        <taxon>Glonium</taxon>
    </lineage>
</organism>
<dbReference type="GO" id="GO:0005886">
    <property type="term" value="C:plasma membrane"/>
    <property type="evidence" value="ECO:0007669"/>
    <property type="project" value="TreeGrafter"/>
</dbReference>
<evidence type="ECO:0000256" key="3">
    <source>
        <dbReference type="ARBA" id="ARBA00022989"/>
    </source>
</evidence>
<feature type="transmembrane region" description="Helical" evidence="6">
    <location>
        <begin position="104"/>
        <end position="122"/>
    </location>
</feature>
<protein>
    <submittedName>
        <fullName evidence="8">MFS general substrate transporter</fullName>
    </submittedName>
</protein>
<dbReference type="Pfam" id="PF07690">
    <property type="entry name" value="MFS_1"/>
    <property type="match status" value="1"/>
</dbReference>
<keyword evidence="4 6" id="KW-0472">Membrane</keyword>
<feature type="transmembrane region" description="Helical" evidence="6">
    <location>
        <begin position="378"/>
        <end position="397"/>
    </location>
</feature>